<evidence type="ECO:0000313" key="3">
    <source>
        <dbReference type="Proteomes" id="UP000236290"/>
    </source>
</evidence>
<dbReference type="OrthoDB" id="4159781at2759"/>
<organism evidence="2 3">
    <name type="scientific">Trichoderma harzianum</name>
    <name type="common">Hypocrea lixii</name>
    <dbReference type="NCBI Taxonomy" id="5544"/>
    <lineage>
        <taxon>Eukaryota</taxon>
        <taxon>Fungi</taxon>
        <taxon>Dikarya</taxon>
        <taxon>Ascomycota</taxon>
        <taxon>Pezizomycotina</taxon>
        <taxon>Sordariomycetes</taxon>
        <taxon>Hypocreomycetidae</taxon>
        <taxon>Hypocreales</taxon>
        <taxon>Hypocreaceae</taxon>
        <taxon>Trichoderma</taxon>
    </lineage>
</organism>
<gene>
    <name evidence="2" type="ORF">THARTR1_05548</name>
</gene>
<feature type="region of interest" description="Disordered" evidence="1">
    <location>
        <begin position="57"/>
        <end position="88"/>
    </location>
</feature>
<protein>
    <submittedName>
        <fullName evidence="2">Uncharacterized protein</fullName>
    </submittedName>
</protein>
<dbReference type="EMBL" id="MTYI01000063">
    <property type="protein sequence ID" value="PNP54341.1"/>
    <property type="molecule type" value="Genomic_DNA"/>
</dbReference>
<evidence type="ECO:0000313" key="2">
    <source>
        <dbReference type="EMBL" id="PNP54341.1"/>
    </source>
</evidence>
<sequence>MSADAVAIAPIAPALPTQFEFVVGDRPDQLKAGSNPRLRSHLSKRGWQVYLLQNNGASSSASGSAPVDEAAQQREDRAKRKKRKRQLHTVTWELPAPNNPGASNNALAQSLMRVNAAREAPRLAIEYQLGGGRVDPFRTYPAPWKPYIPQLVDHCEFNPFGFAHG</sequence>
<evidence type="ECO:0000256" key="1">
    <source>
        <dbReference type="SAM" id="MobiDB-lite"/>
    </source>
</evidence>
<proteinExistence type="predicted"/>
<name>A0A2K0U979_TRIHA</name>
<dbReference type="Proteomes" id="UP000236290">
    <property type="component" value="Unassembled WGS sequence"/>
</dbReference>
<comment type="caution">
    <text evidence="2">The sequence shown here is derived from an EMBL/GenBank/DDBJ whole genome shotgun (WGS) entry which is preliminary data.</text>
</comment>
<dbReference type="AlphaFoldDB" id="A0A2K0U979"/>
<reference evidence="2 3" key="1">
    <citation type="submission" date="2017-02" db="EMBL/GenBank/DDBJ databases">
        <title>Genomes of Trichoderma spp. with biocontrol activity.</title>
        <authorList>
            <person name="Gardiner D."/>
            <person name="Kazan K."/>
            <person name="Vos C."/>
            <person name="Harvey P."/>
        </authorList>
    </citation>
    <scope>NUCLEOTIDE SEQUENCE [LARGE SCALE GENOMIC DNA]</scope>
    <source>
        <strain evidence="2 3">Tr1</strain>
    </source>
</reference>
<accession>A0A2K0U979</accession>